<feature type="transmembrane region" description="Helical" evidence="5">
    <location>
        <begin position="44"/>
        <end position="64"/>
    </location>
</feature>
<gene>
    <name evidence="7" type="ORF">E4A49_01785</name>
</gene>
<keyword evidence="7" id="KW-0436">Ligase</keyword>
<feature type="transmembrane region" description="Helical" evidence="5">
    <location>
        <begin position="71"/>
        <end position="90"/>
    </location>
</feature>
<dbReference type="Proteomes" id="UP000297477">
    <property type="component" value="Unassembled WGS sequence"/>
</dbReference>
<evidence type="ECO:0000256" key="2">
    <source>
        <dbReference type="ARBA" id="ARBA00022692"/>
    </source>
</evidence>
<organism evidence="7 8">
    <name type="scientific">Micrococcus lylae</name>
    <dbReference type="NCBI Taxonomy" id="1273"/>
    <lineage>
        <taxon>Bacteria</taxon>
        <taxon>Bacillati</taxon>
        <taxon>Actinomycetota</taxon>
        <taxon>Actinomycetes</taxon>
        <taxon>Micrococcales</taxon>
        <taxon>Micrococcaceae</taxon>
        <taxon>Micrococcus</taxon>
    </lineage>
</organism>
<dbReference type="RefSeq" id="WP_082739477.1">
    <property type="nucleotide sequence ID" value="NZ_SPKT01000002.1"/>
</dbReference>
<dbReference type="Pfam" id="PF04932">
    <property type="entry name" value="Wzy_C"/>
    <property type="match status" value="1"/>
</dbReference>
<evidence type="ECO:0000313" key="8">
    <source>
        <dbReference type="Proteomes" id="UP000297477"/>
    </source>
</evidence>
<keyword evidence="8" id="KW-1185">Reference proteome</keyword>
<dbReference type="InterPro" id="IPR007016">
    <property type="entry name" value="O-antigen_ligase-rel_domated"/>
</dbReference>
<feature type="transmembrane region" description="Helical" evidence="5">
    <location>
        <begin position="394"/>
        <end position="421"/>
    </location>
</feature>
<evidence type="ECO:0000313" key="7">
    <source>
        <dbReference type="EMBL" id="TFI01210.1"/>
    </source>
</evidence>
<accession>A0ABY2K211</accession>
<feature type="domain" description="O-antigen ligase-related" evidence="6">
    <location>
        <begin position="217"/>
        <end position="374"/>
    </location>
</feature>
<sequence length="434" mass="46796">MTSVPVDPQRRGAPRAKRSLSEHLVWLAMATLPFQRALTIDVGVPLKLSEIFLGLVLVSLPFTIRRRQRIVGLPAVVGLAMVVVLSTLVAYAGPLPLQPIGVTDLRFDTVFYGVFAVVTLVFWWAVATRSVSVVESGLRMGVWLCLAAVVVQFVLYTNGQVDLLEAMNFQTDRATHALEGDGETASLRTGPFTEGQHLGFFAGGMFFLSLRRREWFTALAALGSVYYSQSTTSFIAVLAGVALIGLRSWSAPGLLRTVIVGGGTAIAVLSSDSARAFVRFQGAKLGLVDMPGGALTRSMDLRAAKTEMGFQMALDHPLVGLGPGRFAGHFADYVDRSAVTFPNNYFTGEFRPIVENAYAQIGAELGLVALVLFICLLVAVGWNVRRSPVMSALALFLAVMLSTASSWTFMPAWAFLAVLCLRRGQRFVASAPVA</sequence>
<reference evidence="7 8" key="1">
    <citation type="submission" date="2019-03" db="EMBL/GenBank/DDBJ databases">
        <title>Reclassification of Micrococcus aloeverae and Micrococcus yunnanensis as later heterotypic synonyms of Micrococcus luteus.</title>
        <authorList>
            <person name="Huang C.-H."/>
        </authorList>
    </citation>
    <scope>NUCLEOTIDE SEQUENCE [LARGE SCALE GENOMIC DNA]</scope>
    <source>
        <strain evidence="7 8">BCRC 12151</strain>
    </source>
</reference>
<feature type="transmembrane region" description="Helical" evidence="5">
    <location>
        <begin position="361"/>
        <end position="382"/>
    </location>
</feature>
<feature type="transmembrane region" description="Helical" evidence="5">
    <location>
        <begin position="110"/>
        <end position="128"/>
    </location>
</feature>
<keyword evidence="4 5" id="KW-0472">Membrane</keyword>
<keyword evidence="3 5" id="KW-1133">Transmembrane helix</keyword>
<dbReference type="GO" id="GO:0016874">
    <property type="term" value="F:ligase activity"/>
    <property type="evidence" value="ECO:0007669"/>
    <property type="project" value="UniProtKB-KW"/>
</dbReference>
<dbReference type="InterPro" id="IPR051533">
    <property type="entry name" value="WaaL-like"/>
</dbReference>
<evidence type="ECO:0000256" key="1">
    <source>
        <dbReference type="ARBA" id="ARBA00004141"/>
    </source>
</evidence>
<evidence type="ECO:0000256" key="5">
    <source>
        <dbReference type="SAM" id="Phobius"/>
    </source>
</evidence>
<evidence type="ECO:0000259" key="6">
    <source>
        <dbReference type="Pfam" id="PF04932"/>
    </source>
</evidence>
<evidence type="ECO:0000256" key="4">
    <source>
        <dbReference type="ARBA" id="ARBA00023136"/>
    </source>
</evidence>
<protein>
    <submittedName>
        <fullName evidence="7">O-antigen ligase domain-containing protein</fullName>
    </submittedName>
</protein>
<proteinExistence type="predicted"/>
<name>A0ABY2K211_9MICC</name>
<dbReference type="EMBL" id="SPKT01000002">
    <property type="protein sequence ID" value="TFI01210.1"/>
    <property type="molecule type" value="Genomic_DNA"/>
</dbReference>
<comment type="subcellular location">
    <subcellularLocation>
        <location evidence="1">Membrane</location>
        <topology evidence="1">Multi-pass membrane protein</topology>
    </subcellularLocation>
</comment>
<keyword evidence="2 5" id="KW-0812">Transmembrane</keyword>
<feature type="transmembrane region" description="Helical" evidence="5">
    <location>
        <begin position="140"/>
        <end position="159"/>
    </location>
</feature>
<comment type="caution">
    <text evidence="7">The sequence shown here is derived from an EMBL/GenBank/DDBJ whole genome shotgun (WGS) entry which is preliminary data.</text>
</comment>
<feature type="transmembrane region" description="Helical" evidence="5">
    <location>
        <begin position="215"/>
        <end position="246"/>
    </location>
</feature>
<dbReference type="PANTHER" id="PTHR37422:SF13">
    <property type="entry name" value="LIPOPOLYSACCHARIDE BIOSYNTHESIS PROTEIN PA4999-RELATED"/>
    <property type="match status" value="1"/>
</dbReference>
<dbReference type="PANTHER" id="PTHR37422">
    <property type="entry name" value="TEICHURONIC ACID BIOSYNTHESIS PROTEIN TUAE"/>
    <property type="match status" value="1"/>
</dbReference>
<evidence type="ECO:0000256" key="3">
    <source>
        <dbReference type="ARBA" id="ARBA00022989"/>
    </source>
</evidence>